<dbReference type="Gene3D" id="1.20.1250.20">
    <property type="entry name" value="MFS general substrate transporter like domains"/>
    <property type="match status" value="1"/>
</dbReference>
<evidence type="ECO:0000259" key="8">
    <source>
        <dbReference type="PROSITE" id="PS50850"/>
    </source>
</evidence>
<dbReference type="PANTHER" id="PTHR23517">
    <property type="entry name" value="RESISTANCE PROTEIN MDTM, PUTATIVE-RELATED-RELATED"/>
    <property type="match status" value="1"/>
</dbReference>
<dbReference type="GO" id="GO:0005886">
    <property type="term" value="C:plasma membrane"/>
    <property type="evidence" value="ECO:0007669"/>
    <property type="project" value="UniProtKB-SubCell"/>
</dbReference>
<dbReference type="Pfam" id="PF07690">
    <property type="entry name" value="MFS_1"/>
    <property type="match status" value="1"/>
</dbReference>
<feature type="transmembrane region" description="Helical" evidence="7">
    <location>
        <begin position="128"/>
        <end position="150"/>
    </location>
</feature>
<dbReference type="EMBL" id="QHKI01000035">
    <property type="protein sequence ID" value="RSM78715.1"/>
    <property type="molecule type" value="Genomic_DNA"/>
</dbReference>
<dbReference type="PANTHER" id="PTHR23517:SF2">
    <property type="entry name" value="MULTIDRUG RESISTANCE PROTEIN MDTH"/>
    <property type="match status" value="1"/>
</dbReference>
<keyword evidence="5 7" id="KW-1133">Transmembrane helix</keyword>
<comment type="subcellular location">
    <subcellularLocation>
        <location evidence="1">Cell membrane</location>
        <topology evidence="1">Multi-pass membrane protein</topology>
    </subcellularLocation>
</comment>
<dbReference type="InterPro" id="IPR020846">
    <property type="entry name" value="MFS_dom"/>
</dbReference>
<sequence>MHRLAAAQLTNSIGDGAFYVTSALYFTRVVGLSATQVGLGLTIGWAIGFLAGVPLGHLADRRGPRTTAILLAIATAVTISAFLFVRSFLPFLIAVCLYTSCQCGLTGARQALLAGLVAPELRTKTRAVIQAAINAGIAIGAGLGGLALYVDTPAAYMAVFTIDAISFLI</sequence>
<dbReference type="InterPro" id="IPR011701">
    <property type="entry name" value="MFS"/>
</dbReference>
<feature type="transmembrane region" description="Helical" evidence="7">
    <location>
        <begin position="67"/>
        <end position="85"/>
    </location>
</feature>
<evidence type="ECO:0000256" key="7">
    <source>
        <dbReference type="SAM" id="Phobius"/>
    </source>
</evidence>
<evidence type="ECO:0000256" key="1">
    <source>
        <dbReference type="ARBA" id="ARBA00004651"/>
    </source>
</evidence>
<comment type="caution">
    <text evidence="9">The sequence shown here is derived from an EMBL/GenBank/DDBJ whole genome shotgun (WGS) entry which is preliminary data.</text>
</comment>
<feature type="non-terminal residue" evidence="9">
    <location>
        <position position="169"/>
    </location>
</feature>
<feature type="domain" description="Major facilitator superfamily (MFS) profile" evidence="8">
    <location>
        <begin position="1"/>
        <end position="169"/>
    </location>
</feature>
<keyword evidence="2" id="KW-0813">Transport</keyword>
<dbReference type="RefSeq" id="WP_125727844.1">
    <property type="nucleotide sequence ID" value="NZ_QHKI01000035.1"/>
</dbReference>
<dbReference type="Proteomes" id="UP000287547">
    <property type="component" value="Unassembled WGS sequence"/>
</dbReference>
<dbReference type="InterPro" id="IPR036259">
    <property type="entry name" value="MFS_trans_sf"/>
</dbReference>
<dbReference type="InterPro" id="IPR050171">
    <property type="entry name" value="MFS_Transporters"/>
</dbReference>
<evidence type="ECO:0000256" key="5">
    <source>
        <dbReference type="ARBA" id="ARBA00022989"/>
    </source>
</evidence>
<reference evidence="9 10" key="1">
    <citation type="submission" date="2018-05" db="EMBL/GenBank/DDBJ databases">
        <title>Evolution of GPA BGCs.</title>
        <authorList>
            <person name="Waglechner N."/>
            <person name="Wright G.D."/>
        </authorList>
    </citation>
    <scope>NUCLEOTIDE SEQUENCE [LARGE SCALE GENOMIC DNA]</scope>
    <source>
        <strain evidence="9 10">A82846</strain>
    </source>
</reference>
<proteinExistence type="predicted"/>
<evidence type="ECO:0000256" key="2">
    <source>
        <dbReference type="ARBA" id="ARBA00022448"/>
    </source>
</evidence>
<name>A0A428Z1P0_KIBAR</name>
<dbReference type="PROSITE" id="PS50850">
    <property type="entry name" value="MFS"/>
    <property type="match status" value="1"/>
</dbReference>
<keyword evidence="3" id="KW-1003">Cell membrane</keyword>
<dbReference type="OrthoDB" id="3865324at2"/>
<evidence type="ECO:0000256" key="4">
    <source>
        <dbReference type="ARBA" id="ARBA00022692"/>
    </source>
</evidence>
<feature type="transmembrane region" description="Helical" evidence="7">
    <location>
        <begin position="91"/>
        <end position="116"/>
    </location>
</feature>
<dbReference type="AlphaFoldDB" id="A0A428Z1P0"/>
<keyword evidence="4 7" id="KW-0812">Transmembrane</keyword>
<protein>
    <submittedName>
        <fullName evidence="9">MFS transporter</fullName>
    </submittedName>
</protein>
<evidence type="ECO:0000256" key="6">
    <source>
        <dbReference type="ARBA" id="ARBA00023136"/>
    </source>
</evidence>
<keyword evidence="6 7" id="KW-0472">Membrane</keyword>
<accession>A0A428Z1P0</accession>
<evidence type="ECO:0000313" key="10">
    <source>
        <dbReference type="Proteomes" id="UP000287547"/>
    </source>
</evidence>
<dbReference type="SUPFAM" id="SSF103473">
    <property type="entry name" value="MFS general substrate transporter"/>
    <property type="match status" value="1"/>
</dbReference>
<dbReference type="GO" id="GO:0022857">
    <property type="term" value="F:transmembrane transporter activity"/>
    <property type="evidence" value="ECO:0007669"/>
    <property type="project" value="InterPro"/>
</dbReference>
<evidence type="ECO:0000256" key="3">
    <source>
        <dbReference type="ARBA" id="ARBA00022475"/>
    </source>
</evidence>
<feature type="transmembrane region" description="Helical" evidence="7">
    <location>
        <begin position="34"/>
        <end position="55"/>
    </location>
</feature>
<organism evidence="9 10">
    <name type="scientific">Kibdelosporangium aridum</name>
    <dbReference type="NCBI Taxonomy" id="2030"/>
    <lineage>
        <taxon>Bacteria</taxon>
        <taxon>Bacillati</taxon>
        <taxon>Actinomycetota</taxon>
        <taxon>Actinomycetes</taxon>
        <taxon>Pseudonocardiales</taxon>
        <taxon>Pseudonocardiaceae</taxon>
        <taxon>Kibdelosporangium</taxon>
    </lineage>
</organism>
<gene>
    <name evidence="9" type="ORF">DMH04_33210</name>
</gene>
<evidence type="ECO:0000313" key="9">
    <source>
        <dbReference type="EMBL" id="RSM78715.1"/>
    </source>
</evidence>